<dbReference type="Gene3D" id="3.40.50.150">
    <property type="entry name" value="Vaccinia Virus protein VP39"/>
    <property type="match status" value="1"/>
</dbReference>
<comment type="caution">
    <text evidence="10">The sequence shown here is derived from an EMBL/GenBank/DDBJ whole genome shotgun (WGS) entry which is preliminary data.</text>
</comment>
<evidence type="ECO:0000256" key="2">
    <source>
        <dbReference type="ARBA" id="ARBA00022679"/>
    </source>
</evidence>
<keyword evidence="11" id="KW-1185">Reference proteome</keyword>
<dbReference type="PROSITE" id="PS51006">
    <property type="entry name" value="PABS_2"/>
    <property type="match status" value="1"/>
</dbReference>
<dbReference type="InterPro" id="IPR030374">
    <property type="entry name" value="PABS"/>
</dbReference>
<feature type="domain" description="PABS" evidence="9">
    <location>
        <begin position="9"/>
        <end position="244"/>
    </location>
</feature>
<dbReference type="NCBIfam" id="TIGR00417">
    <property type="entry name" value="speE"/>
    <property type="match status" value="1"/>
</dbReference>
<feature type="binding site" evidence="5">
    <location>
        <position position="171"/>
    </location>
    <ligand>
        <name>S-methyl-5'-thioadenosine</name>
        <dbReference type="ChEBI" id="CHEBI:17509"/>
    </ligand>
</feature>
<dbReference type="InterPro" id="IPR029063">
    <property type="entry name" value="SAM-dependent_MTases_sf"/>
</dbReference>
<evidence type="ECO:0000313" key="11">
    <source>
        <dbReference type="Proteomes" id="UP000014216"/>
    </source>
</evidence>
<dbReference type="SUPFAM" id="SSF53335">
    <property type="entry name" value="S-adenosyl-L-methionine-dependent methyltransferases"/>
    <property type="match status" value="1"/>
</dbReference>
<evidence type="ECO:0000256" key="3">
    <source>
        <dbReference type="ARBA" id="ARBA00023066"/>
    </source>
</evidence>
<dbReference type="Pfam" id="PF01564">
    <property type="entry name" value="Spermine_synth"/>
    <property type="match status" value="1"/>
</dbReference>
<dbReference type="GO" id="GO:0008295">
    <property type="term" value="P:spermidine biosynthetic process"/>
    <property type="evidence" value="ECO:0007669"/>
    <property type="project" value="UniProtKB-UniRule"/>
</dbReference>
<comment type="similarity">
    <text evidence="1 5 7">Belongs to the spermidine/spermine synthase family.</text>
</comment>
<dbReference type="Pfam" id="PF17284">
    <property type="entry name" value="Spermine_synt_N"/>
    <property type="match status" value="1"/>
</dbReference>
<dbReference type="PROSITE" id="PS01330">
    <property type="entry name" value="PABS_1"/>
    <property type="match status" value="1"/>
</dbReference>
<dbReference type="PANTHER" id="PTHR11558">
    <property type="entry name" value="SPERMIDINE/SPERMINE SYNTHASE"/>
    <property type="match status" value="1"/>
</dbReference>
<dbReference type="InterPro" id="IPR030373">
    <property type="entry name" value="PABS_CS"/>
</dbReference>
<accession>S0FVX9</accession>
<evidence type="ECO:0000313" key="10">
    <source>
        <dbReference type="EMBL" id="EMS77274.1"/>
    </source>
</evidence>
<gene>
    <name evidence="5 10" type="primary">speE</name>
    <name evidence="10" type="ORF">Dpo_18c00120</name>
</gene>
<comment type="subunit">
    <text evidence="5">Homodimer or homotetramer.</text>
</comment>
<evidence type="ECO:0000256" key="6">
    <source>
        <dbReference type="PROSITE-ProRule" id="PRU00354"/>
    </source>
</evidence>
<dbReference type="PATRIC" id="fig|1286635.3.peg.4780"/>
<dbReference type="CDD" id="cd02440">
    <property type="entry name" value="AdoMet_MTases"/>
    <property type="match status" value="1"/>
</dbReference>
<keyword evidence="3 5" id="KW-0745">Spermidine biosynthesis</keyword>
<dbReference type="NCBIfam" id="NF002010">
    <property type="entry name" value="PRK00811.1"/>
    <property type="match status" value="1"/>
</dbReference>
<dbReference type="UniPathway" id="UPA00248">
    <property type="reaction ID" value="UER00314"/>
</dbReference>
<feature type="binding site" evidence="5">
    <location>
        <begin position="164"/>
        <end position="167"/>
    </location>
    <ligand>
        <name>spermidine</name>
        <dbReference type="ChEBI" id="CHEBI:57834"/>
    </ligand>
</feature>
<organism evidence="10 11">
    <name type="scientific">Desulfotignum phosphitoxidans DSM 13687</name>
    <dbReference type="NCBI Taxonomy" id="1286635"/>
    <lineage>
        <taxon>Bacteria</taxon>
        <taxon>Pseudomonadati</taxon>
        <taxon>Thermodesulfobacteriota</taxon>
        <taxon>Desulfobacteria</taxon>
        <taxon>Desulfobacterales</taxon>
        <taxon>Desulfobacteraceae</taxon>
        <taxon>Desulfotignum</taxon>
    </lineage>
</organism>
<feature type="binding site" evidence="5">
    <location>
        <position position="115"/>
    </location>
    <ligand>
        <name>S-methyl-5'-thioadenosine</name>
        <dbReference type="ChEBI" id="CHEBI:17509"/>
    </ligand>
</feature>
<feature type="binding site" evidence="5">
    <location>
        <begin position="146"/>
        <end position="147"/>
    </location>
    <ligand>
        <name>S-methyl-5'-thioadenosine</name>
        <dbReference type="ChEBI" id="CHEBI:17509"/>
    </ligand>
</feature>
<dbReference type="InterPro" id="IPR035246">
    <property type="entry name" value="Spermidine_synt_N"/>
</dbReference>
<evidence type="ECO:0000256" key="5">
    <source>
        <dbReference type="HAMAP-Rule" id="MF_00198"/>
    </source>
</evidence>
<dbReference type="InterPro" id="IPR001045">
    <property type="entry name" value="Spermi_synthase"/>
</dbReference>
<dbReference type="HAMAP" id="MF_00198">
    <property type="entry name" value="Spermidine_synth"/>
    <property type="match status" value="1"/>
</dbReference>
<feature type="active site" description="Proton acceptor" evidence="5 6">
    <location>
        <position position="164"/>
    </location>
</feature>
<evidence type="ECO:0000259" key="9">
    <source>
        <dbReference type="PROSITE" id="PS51006"/>
    </source>
</evidence>
<comment type="catalytic activity">
    <reaction evidence="5 8">
        <text>S-adenosyl 3-(methylsulfanyl)propylamine + putrescine = S-methyl-5'-thioadenosine + spermidine + H(+)</text>
        <dbReference type="Rhea" id="RHEA:12721"/>
        <dbReference type="ChEBI" id="CHEBI:15378"/>
        <dbReference type="ChEBI" id="CHEBI:17509"/>
        <dbReference type="ChEBI" id="CHEBI:57443"/>
        <dbReference type="ChEBI" id="CHEBI:57834"/>
        <dbReference type="ChEBI" id="CHEBI:326268"/>
        <dbReference type="EC" id="2.5.1.16"/>
    </reaction>
</comment>
<dbReference type="FunFam" id="3.40.50.150:FF:000013">
    <property type="entry name" value="Spermidine synthase"/>
    <property type="match status" value="1"/>
</dbReference>
<keyword evidence="2 5" id="KW-0808">Transferase</keyword>
<dbReference type="PANTHER" id="PTHR11558:SF11">
    <property type="entry name" value="SPERMIDINE SYNTHASE"/>
    <property type="match status" value="1"/>
</dbReference>
<protein>
    <recommendedName>
        <fullName evidence="5">Polyamine aminopropyltransferase</fullName>
    </recommendedName>
    <alternativeName>
        <fullName evidence="5">Putrescine aminopropyltransferase</fullName>
        <shortName evidence="5">PAPT</shortName>
    </alternativeName>
    <alternativeName>
        <fullName evidence="5">Spermidine synthase</fullName>
        <shortName evidence="5">SPDS</shortName>
        <shortName evidence="5">SPDSY</shortName>
        <ecNumber evidence="5">2.5.1.16</ecNumber>
    </alternativeName>
</protein>
<dbReference type="EC" id="2.5.1.16" evidence="5"/>
<dbReference type="Gene3D" id="2.30.140.10">
    <property type="entry name" value="Spermidine synthase, tetramerisation domain"/>
    <property type="match status" value="1"/>
</dbReference>
<keyword evidence="4 5" id="KW-0620">Polyamine biosynthesis</keyword>
<comment type="pathway">
    <text evidence="5">Amine and polyamine biosynthesis; spermidine biosynthesis; spermidine from putrescine: step 1/1.</text>
</comment>
<dbReference type="RefSeq" id="WP_006968727.1">
    <property type="nucleotide sequence ID" value="NZ_APJX01000018.1"/>
</dbReference>
<sequence length="288" mass="32301">MKHTRHVKDGWFYETCPMWPGMALSLEIKNILYDEKSLFQHIQVFETQNHGKMLALDGIIQLTQFDEFSYQEMLAHVPLFAHPNPETILVIGGGDGGILREAGRHTCVTTMDFCEIDDMVIQVSKQFLPDLACGFDDPRVNVFIGDGAAFVREKTGVYDVIIVDSSDPIGPGEVLFKQPFYECLKNALKPGGIIATQGESIFLHKDCVINLAKITRDLFDRQAYASFMVPTYPGGNIGICLGSLGPDLTRPARKIDPGIQEQLKYYSPEIHKAAFVLPYFARKMLEHL</sequence>
<comment type="caution">
    <text evidence="5">Lacks conserved residue(s) required for the propagation of feature annotation.</text>
</comment>
<feature type="binding site" evidence="5">
    <location>
        <position position="40"/>
    </location>
    <ligand>
        <name>S-methyl-5'-thioadenosine</name>
        <dbReference type="ChEBI" id="CHEBI:17509"/>
    </ligand>
</feature>
<evidence type="ECO:0000256" key="7">
    <source>
        <dbReference type="RuleBase" id="RU003836"/>
    </source>
</evidence>
<dbReference type="Proteomes" id="UP000014216">
    <property type="component" value="Unassembled WGS sequence"/>
</dbReference>
<dbReference type="AlphaFoldDB" id="S0FVX9"/>
<proteinExistence type="inferred from homology"/>
<dbReference type="OrthoDB" id="9793120at2"/>
<reference evidence="10 11" key="1">
    <citation type="journal article" date="2013" name="Genome Announc.">
        <title>Draft Genome Sequence of Desulfotignum phosphitoxidans DSM 13687 Strain FiPS-3.</title>
        <authorList>
            <person name="Poehlein A."/>
            <person name="Daniel R."/>
            <person name="Simeonova D.D."/>
        </authorList>
    </citation>
    <scope>NUCLEOTIDE SEQUENCE [LARGE SCALE GENOMIC DNA]</scope>
    <source>
        <strain evidence="10 11">DSM 13687</strain>
    </source>
</reference>
<dbReference type="GO" id="GO:0004766">
    <property type="term" value="F:spermidine synthase activity"/>
    <property type="evidence" value="ECO:0007669"/>
    <property type="project" value="UniProtKB-UniRule"/>
</dbReference>
<evidence type="ECO:0000256" key="4">
    <source>
        <dbReference type="ARBA" id="ARBA00023115"/>
    </source>
</evidence>
<dbReference type="GO" id="GO:0005829">
    <property type="term" value="C:cytosol"/>
    <property type="evidence" value="ECO:0007669"/>
    <property type="project" value="TreeGrafter"/>
</dbReference>
<dbReference type="EMBL" id="APJX01000018">
    <property type="protein sequence ID" value="EMS77274.1"/>
    <property type="molecule type" value="Genomic_DNA"/>
</dbReference>
<evidence type="ECO:0000256" key="8">
    <source>
        <dbReference type="RuleBase" id="RU003837"/>
    </source>
</evidence>
<feature type="binding site" evidence="5">
    <location>
        <position position="95"/>
    </location>
    <ligand>
        <name>spermidine</name>
        <dbReference type="ChEBI" id="CHEBI:57834"/>
    </ligand>
</feature>
<dbReference type="InterPro" id="IPR037163">
    <property type="entry name" value="Spermidine_synt_N_sf"/>
</dbReference>
<name>S0FVX9_9BACT</name>
<comment type="function">
    <text evidence="5">Catalyzes the irreversible transfer of a propylamine group from the amino donor S-adenosylmethioninamine (decarboxy-AdoMet) to putrescine (1,4-diaminobutane) to yield spermidine.</text>
</comment>
<evidence type="ECO:0000256" key="1">
    <source>
        <dbReference type="ARBA" id="ARBA00007867"/>
    </source>
</evidence>